<dbReference type="InterPro" id="IPR010033">
    <property type="entry name" value="HAD_SF_ppase_IIIC"/>
</dbReference>
<dbReference type="PANTHER" id="PTHR17901:SF14">
    <property type="entry name" value="MAGNESIUM-DEPENDENT PHOSPHATASE 1"/>
    <property type="match status" value="1"/>
</dbReference>
<dbReference type="Proteomes" id="UP000612746">
    <property type="component" value="Unassembled WGS sequence"/>
</dbReference>
<dbReference type="NCBIfam" id="TIGR01681">
    <property type="entry name" value="HAD-SF-IIIC"/>
    <property type="match status" value="1"/>
</dbReference>
<dbReference type="Gene3D" id="3.40.50.1000">
    <property type="entry name" value="HAD superfamily/HAD-like"/>
    <property type="match status" value="1"/>
</dbReference>
<name>A0A8H7UPL9_9FUNG</name>
<dbReference type="Pfam" id="PF12689">
    <property type="entry name" value="Acid_PPase"/>
    <property type="match status" value="1"/>
</dbReference>
<sequence length="179" mass="20761">MTKSNLPAKLPECIVFDLDETIWPLDVDCTWGPPYSYDKKHKVVVDKRGEHIPLFRDILKIFALIQTFPGVKIAIASRTMTPDWAAQVLKLYRIPELGNVDLYSLCSVFEMHDDRKTIHFRNIHKQTGIAYQDMLFFDDNRMNLCVQPLGVKVVLVDRRQGLTMDIFLEALDRFSKNAF</sequence>
<dbReference type="AlphaFoldDB" id="A0A8H7UPL9"/>
<dbReference type="SFLD" id="SFLDG01131">
    <property type="entry name" value="C1.5.2:_MDP_Like"/>
    <property type="match status" value="1"/>
</dbReference>
<dbReference type="NCBIfam" id="TIGR01685">
    <property type="entry name" value="MDP-1"/>
    <property type="match status" value="1"/>
</dbReference>
<evidence type="ECO:0008006" key="3">
    <source>
        <dbReference type="Google" id="ProtNLM"/>
    </source>
</evidence>
<accession>A0A8H7UPL9</accession>
<protein>
    <recommendedName>
        <fullName evidence="3">Magnesium-dependent phosphatase 1</fullName>
    </recommendedName>
</protein>
<evidence type="ECO:0000313" key="1">
    <source>
        <dbReference type="EMBL" id="KAG2189442.1"/>
    </source>
</evidence>
<keyword evidence="2" id="KW-1185">Reference proteome</keyword>
<comment type="caution">
    <text evidence="1">The sequence shown here is derived from an EMBL/GenBank/DDBJ whole genome shotgun (WGS) entry which is preliminary data.</text>
</comment>
<dbReference type="SFLD" id="SFLDS00003">
    <property type="entry name" value="Haloacid_Dehalogenase"/>
    <property type="match status" value="1"/>
</dbReference>
<dbReference type="EMBL" id="JAEPRA010000001">
    <property type="protein sequence ID" value="KAG2189442.1"/>
    <property type="molecule type" value="Genomic_DNA"/>
</dbReference>
<evidence type="ECO:0000313" key="2">
    <source>
        <dbReference type="Proteomes" id="UP000612746"/>
    </source>
</evidence>
<dbReference type="InterPro" id="IPR036412">
    <property type="entry name" value="HAD-like_sf"/>
</dbReference>
<dbReference type="InterPro" id="IPR010036">
    <property type="entry name" value="MDP_1_eu_arc"/>
</dbReference>
<gene>
    <name evidence="1" type="ORF">INT44_004584</name>
</gene>
<dbReference type="SFLD" id="SFLDG01129">
    <property type="entry name" value="C1.5:_HAD__Beta-PGM__Phosphata"/>
    <property type="match status" value="1"/>
</dbReference>
<dbReference type="OrthoDB" id="2865258at2759"/>
<organism evidence="1 2">
    <name type="scientific">Umbelopsis vinacea</name>
    <dbReference type="NCBI Taxonomy" id="44442"/>
    <lineage>
        <taxon>Eukaryota</taxon>
        <taxon>Fungi</taxon>
        <taxon>Fungi incertae sedis</taxon>
        <taxon>Mucoromycota</taxon>
        <taxon>Mucoromycotina</taxon>
        <taxon>Umbelopsidomycetes</taxon>
        <taxon>Umbelopsidales</taxon>
        <taxon>Umbelopsidaceae</taxon>
        <taxon>Umbelopsis</taxon>
    </lineage>
</organism>
<dbReference type="InterPro" id="IPR023214">
    <property type="entry name" value="HAD_sf"/>
</dbReference>
<dbReference type="PANTHER" id="PTHR17901">
    <property type="entry name" value="MAGNESIUM-DEPENDENT PHOSPHATASE 1 MDP1"/>
    <property type="match status" value="1"/>
</dbReference>
<proteinExistence type="predicted"/>
<dbReference type="SUPFAM" id="SSF56784">
    <property type="entry name" value="HAD-like"/>
    <property type="match status" value="1"/>
</dbReference>
<dbReference type="GO" id="GO:0003993">
    <property type="term" value="F:acid phosphatase activity"/>
    <property type="evidence" value="ECO:0007669"/>
    <property type="project" value="TreeGrafter"/>
</dbReference>
<reference evidence="1" key="1">
    <citation type="submission" date="2020-12" db="EMBL/GenBank/DDBJ databases">
        <title>Metabolic potential, ecology and presence of endohyphal bacteria is reflected in genomic diversity of Mucoromycotina.</title>
        <authorList>
            <person name="Muszewska A."/>
            <person name="Okrasinska A."/>
            <person name="Steczkiewicz K."/>
            <person name="Drgas O."/>
            <person name="Orlowska M."/>
            <person name="Perlinska-Lenart U."/>
            <person name="Aleksandrzak-Piekarczyk T."/>
            <person name="Szatraj K."/>
            <person name="Zielenkiewicz U."/>
            <person name="Pilsyk S."/>
            <person name="Malc E."/>
            <person name="Mieczkowski P."/>
            <person name="Kruszewska J.S."/>
            <person name="Biernat P."/>
            <person name="Pawlowska J."/>
        </authorList>
    </citation>
    <scope>NUCLEOTIDE SEQUENCE</scope>
    <source>
        <strain evidence="1">WA0000051536</strain>
    </source>
</reference>